<protein>
    <submittedName>
        <fullName evidence="1">DUF6503 family protein</fullName>
    </submittedName>
</protein>
<name>A0ABZ0IRB8_9BACT</name>
<dbReference type="RefSeq" id="WP_317489598.1">
    <property type="nucleotide sequence ID" value="NZ_CP136051.1"/>
</dbReference>
<keyword evidence="2" id="KW-1185">Reference proteome</keyword>
<dbReference type="Proteomes" id="UP001302349">
    <property type="component" value="Chromosome"/>
</dbReference>
<proteinExistence type="predicted"/>
<accession>A0ABZ0IRB8</accession>
<dbReference type="Pfam" id="PF20113">
    <property type="entry name" value="DUF6503"/>
    <property type="match status" value="1"/>
</dbReference>
<reference evidence="1 2" key="1">
    <citation type="journal article" date="2023" name="Microbiol. Resour. Announc.">
        <title>Complete Genome Sequence of Imperialibacter roseus strain P4T.</title>
        <authorList>
            <person name="Tizabi D.R."/>
            <person name="Bachvaroff T."/>
            <person name="Hill R.T."/>
        </authorList>
    </citation>
    <scope>NUCLEOTIDE SEQUENCE [LARGE SCALE GENOMIC DNA]</scope>
    <source>
        <strain evidence="1 2">P4T</strain>
    </source>
</reference>
<sequence>MFRNTLAVSLIISLYVTSCSTRLEQAQSNADPKAQEIVDKAIAKHGGAAYESAAVGFDFREKHYTVQRFPDRYVYTRSWQDSIGYVEDVLVNSTRLTRTVDGDTVELTDEWAFKYANSVNSVFYFALLPYGLNDAAVIKKYLGEVTIKGKPYHKVQITFQQEGGGKDFEDVFIYWFDKDTYQLDYLAYYYNTDETGIRFREAYNRQTVDGILFQDYVNYEPIDSTITVHQTDEQLEKGLLKELSRIENEKLESLK</sequence>
<dbReference type="InterPro" id="IPR045444">
    <property type="entry name" value="DUF6503"/>
</dbReference>
<dbReference type="EMBL" id="CP136051">
    <property type="protein sequence ID" value="WOK06905.1"/>
    <property type="molecule type" value="Genomic_DNA"/>
</dbReference>
<evidence type="ECO:0000313" key="1">
    <source>
        <dbReference type="EMBL" id="WOK06905.1"/>
    </source>
</evidence>
<evidence type="ECO:0000313" key="2">
    <source>
        <dbReference type="Proteomes" id="UP001302349"/>
    </source>
</evidence>
<organism evidence="1 2">
    <name type="scientific">Imperialibacter roseus</name>
    <dbReference type="NCBI Taxonomy" id="1324217"/>
    <lineage>
        <taxon>Bacteria</taxon>
        <taxon>Pseudomonadati</taxon>
        <taxon>Bacteroidota</taxon>
        <taxon>Cytophagia</taxon>
        <taxon>Cytophagales</taxon>
        <taxon>Flammeovirgaceae</taxon>
        <taxon>Imperialibacter</taxon>
    </lineage>
</organism>
<gene>
    <name evidence="1" type="ORF">RT717_27940</name>
</gene>